<dbReference type="Proteomes" id="UP000289152">
    <property type="component" value="Unassembled WGS sequence"/>
</dbReference>
<evidence type="ECO:0000256" key="6">
    <source>
        <dbReference type="ARBA" id="ARBA00022955"/>
    </source>
</evidence>
<keyword evidence="5" id="KW-0256">Endoplasmic reticulum</keyword>
<dbReference type="GO" id="GO:0030674">
    <property type="term" value="F:protein-macromolecule adaptor activity"/>
    <property type="evidence" value="ECO:0007669"/>
    <property type="project" value="TreeGrafter"/>
</dbReference>
<keyword evidence="10 13" id="KW-0472">Membrane</keyword>
<evidence type="ECO:0000313" key="14">
    <source>
        <dbReference type="EMBL" id="RXK42535.1"/>
    </source>
</evidence>
<keyword evidence="3" id="KW-0444">Lipid biosynthesis</keyword>
<evidence type="ECO:0000256" key="12">
    <source>
        <dbReference type="ARBA" id="ARBA00023221"/>
    </source>
</evidence>
<reference evidence="14 15" key="1">
    <citation type="submission" date="2016-06" db="EMBL/GenBank/DDBJ databases">
        <title>Evolution of pathogenesis and genome organization in the Tremellales.</title>
        <authorList>
            <person name="Cuomo C."/>
            <person name="Litvintseva A."/>
            <person name="Heitman J."/>
            <person name="Chen Y."/>
            <person name="Sun S."/>
            <person name="Springer D."/>
            <person name="Dromer F."/>
            <person name="Young S."/>
            <person name="Zeng Q."/>
            <person name="Chapman S."/>
            <person name="Gujja S."/>
            <person name="Saif S."/>
            <person name="Birren B."/>
        </authorList>
    </citation>
    <scope>NUCLEOTIDE SEQUENCE [LARGE SCALE GENOMIC DNA]</scope>
    <source>
        <strain evidence="14 15">ATCC 28783</strain>
    </source>
</reference>
<evidence type="ECO:0008006" key="16">
    <source>
        <dbReference type="Google" id="ProtNLM"/>
    </source>
</evidence>
<evidence type="ECO:0000256" key="11">
    <source>
        <dbReference type="ARBA" id="ARBA00023166"/>
    </source>
</evidence>
<keyword evidence="4 13" id="KW-0812">Transmembrane</keyword>
<dbReference type="AlphaFoldDB" id="A0A4Q1BWI4"/>
<organism evidence="14 15">
    <name type="scientific">Tremella mesenterica</name>
    <name type="common">Jelly fungus</name>
    <dbReference type="NCBI Taxonomy" id="5217"/>
    <lineage>
        <taxon>Eukaryota</taxon>
        <taxon>Fungi</taxon>
        <taxon>Dikarya</taxon>
        <taxon>Basidiomycota</taxon>
        <taxon>Agaricomycotina</taxon>
        <taxon>Tremellomycetes</taxon>
        <taxon>Tremellales</taxon>
        <taxon>Tremellaceae</taxon>
        <taxon>Tremella</taxon>
    </lineage>
</organism>
<dbReference type="InParanoid" id="A0A4Q1BWI4"/>
<protein>
    <recommendedName>
        <fullName evidence="16">Ergosterol biosynthetic protein 28</fullName>
    </recommendedName>
</protein>
<evidence type="ECO:0000256" key="2">
    <source>
        <dbReference type="ARBA" id="ARBA00005377"/>
    </source>
</evidence>
<keyword evidence="7 13" id="KW-1133">Transmembrane helix</keyword>
<keyword evidence="11" id="KW-1207">Sterol metabolism</keyword>
<dbReference type="GO" id="GO:0016126">
    <property type="term" value="P:sterol biosynthetic process"/>
    <property type="evidence" value="ECO:0007669"/>
    <property type="project" value="UniProtKB-KW"/>
</dbReference>
<gene>
    <name evidence="14" type="ORF">M231_00089</name>
</gene>
<keyword evidence="9" id="KW-0443">Lipid metabolism</keyword>
<keyword evidence="12" id="KW-0753">Steroid metabolism</keyword>
<evidence type="ECO:0000256" key="1">
    <source>
        <dbReference type="ARBA" id="ARBA00004477"/>
    </source>
</evidence>
<evidence type="ECO:0000256" key="7">
    <source>
        <dbReference type="ARBA" id="ARBA00022989"/>
    </source>
</evidence>
<evidence type="ECO:0000256" key="10">
    <source>
        <dbReference type="ARBA" id="ARBA00023136"/>
    </source>
</evidence>
<comment type="caution">
    <text evidence="14">The sequence shown here is derived from an EMBL/GenBank/DDBJ whole genome shotgun (WGS) entry which is preliminary data.</text>
</comment>
<accession>A0A4Q1BWI4</accession>
<dbReference type="PANTHER" id="PTHR15451">
    <property type="entry name" value="ERGOSTEROL BIOSYNTHETIC PROTEIN 28-RELATED"/>
    <property type="match status" value="1"/>
</dbReference>
<evidence type="ECO:0000256" key="5">
    <source>
        <dbReference type="ARBA" id="ARBA00022824"/>
    </source>
</evidence>
<dbReference type="FunCoup" id="A0A4Q1BWI4">
    <property type="interactions" value="136"/>
</dbReference>
<evidence type="ECO:0000256" key="3">
    <source>
        <dbReference type="ARBA" id="ARBA00022516"/>
    </source>
</evidence>
<proteinExistence type="inferred from homology"/>
<name>A0A4Q1BWI4_TREME</name>
<keyword evidence="6" id="KW-0752">Steroid biosynthesis</keyword>
<feature type="transmembrane region" description="Helical" evidence="13">
    <location>
        <begin position="16"/>
        <end position="38"/>
    </location>
</feature>
<dbReference type="EMBL" id="SDIL01000001">
    <property type="protein sequence ID" value="RXK42535.1"/>
    <property type="molecule type" value="Genomic_DNA"/>
</dbReference>
<dbReference type="STRING" id="5217.A0A4Q1BWI4"/>
<dbReference type="GO" id="GO:0005789">
    <property type="term" value="C:endoplasmic reticulum membrane"/>
    <property type="evidence" value="ECO:0007669"/>
    <property type="project" value="UniProtKB-SubCell"/>
</dbReference>
<evidence type="ECO:0000256" key="8">
    <source>
        <dbReference type="ARBA" id="ARBA00023011"/>
    </source>
</evidence>
<keyword evidence="8" id="KW-0756">Sterol biosynthesis</keyword>
<dbReference type="InterPro" id="IPR005352">
    <property type="entry name" value="Erg28"/>
</dbReference>
<dbReference type="VEuPathDB" id="FungiDB:TREMEDRAFT_70829"/>
<dbReference type="Pfam" id="PF03694">
    <property type="entry name" value="Erg28"/>
    <property type="match status" value="1"/>
</dbReference>
<dbReference type="OrthoDB" id="6485510at2759"/>
<comment type="similarity">
    <text evidence="2">Belongs to the ERG28 family.</text>
</comment>
<dbReference type="PANTHER" id="PTHR15451:SF19">
    <property type="entry name" value="ERGOSTEROL BIOSYNTHETIC PROTEIN 28 HOMOLOG"/>
    <property type="match status" value="1"/>
</dbReference>
<evidence type="ECO:0000256" key="4">
    <source>
        <dbReference type="ARBA" id="ARBA00022692"/>
    </source>
</evidence>
<evidence type="ECO:0000313" key="15">
    <source>
        <dbReference type="Proteomes" id="UP000289152"/>
    </source>
</evidence>
<sequence>MSYINLPPTPSQGGLLPYWLLFTAAASVYNTGQAYFASWQSREVYSGKPTEMTPLASRLFGTWTLLAAAIRFRAAYDISSPAMYDLVMAKFAIASIHFWSEMLIFGSVKLNRASIGPLVIGTGSLVWCLTQRNYYLGL</sequence>
<evidence type="ECO:0000256" key="13">
    <source>
        <dbReference type="SAM" id="Phobius"/>
    </source>
</evidence>
<comment type="subcellular location">
    <subcellularLocation>
        <location evidence="1">Endoplasmic reticulum membrane</location>
        <topology evidence="1">Multi-pass membrane protein</topology>
    </subcellularLocation>
</comment>
<evidence type="ECO:0000256" key="9">
    <source>
        <dbReference type="ARBA" id="ARBA00023098"/>
    </source>
</evidence>
<keyword evidence="15" id="KW-1185">Reference proteome</keyword>